<dbReference type="EMBL" id="AB046418">
    <property type="protein sequence ID" value="BAB82989.1"/>
    <property type="molecule type" value="mRNA"/>
</dbReference>
<evidence type="ECO:0000256" key="9">
    <source>
        <dbReference type="ARBA" id="ARBA00023002"/>
    </source>
</evidence>
<dbReference type="InterPro" id="IPR002680">
    <property type="entry name" value="AOX"/>
</dbReference>
<evidence type="ECO:0000256" key="11">
    <source>
        <dbReference type="ARBA" id="ARBA00023136"/>
    </source>
</evidence>
<dbReference type="Proteomes" id="UP000002195">
    <property type="component" value="Unassembled WGS sequence"/>
</dbReference>
<dbReference type="RefSeq" id="XP_641001.1">
    <property type="nucleotide sequence ID" value="XM_635909.1"/>
</dbReference>
<dbReference type="PIRSF" id="PIRSF005229">
    <property type="entry name" value="AOX"/>
    <property type="match status" value="1"/>
</dbReference>
<reference evidence="14" key="1">
    <citation type="submission" date="2000-07" db="EMBL/GenBank/DDBJ databases">
        <title>Dictyostelium discoideum alternative oxidase (AOXA) gene.</title>
        <authorList>
            <person name="Morio T."/>
            <person name="Kuwayama H."/>
            <person name="Tanaka Y."/>
        </authorList>
    </citation>
    <scope>NUCLEOTIDE SEQUENCE</scope>
    <source>
        <strain evidence="14">AX4</strain>
    </source>
</reference>
<dbReference type="GO" id="GO:0042542">
    <property type="term" value="P:response to hydrogen peroxide"/>
    <property type="evidence" value="ECO:0000315"/>
    <property type="project" value="dictyBase"/>
</dbReference>
<reference evidence="15" key="3">
    <citation type="submission" date="2009-08" db="EMBL/GenBank/DDBJ databases">
        <authorList>
            <consortium name="The Dictyostelium discoideum Sequencing Consortium"/>
            <person name="Eichinger L."/>
            <person name="Pachebat J.A."/>
            <person name="Gloeckner G."/>
            <person name="Rajandream M.-A."/>
            <person name="Sucgang R."/>
            <person name="Song J."/>
            <person name="Cox E.C."/>
            <person name="Tunggal B."/>
            <person name="Szafranski K."/>
            <person name="Konfortov B.A."/>
            <person name="Farbrother P."/>
            <person name="Bankier A.T."/>
            <person name="Lehmann R."/>
            <person name="Hamlin N."/>
            <person name="Xu Q."/>
            <person name="Davies R."/>
            <person name="Gaudet P."/>
            <person name="Fey P."/>
            <person name="Pilcher K."/>
            <person name="Chen G."/>
            <person name="Saunders D."/>
            <person name="Sodergren E."/>
            <person name="Davis P."/>
            <person name="Nie X."/>
            <person name="Kerhornou A."/>
            <person name="Hemphill L."/>
            <person name="Bason N."/>
            <person name="Berriman M."/>
            <person name="Desany B."/>
            <person name="Churcher C."/>
            <person name="Cooper J."/>
            <person name="van Driessche N."/>
            <person name="Cronin A."/>
            <person name="Goodhead I."/>
            <person name="Muzny D."/>
            <person name="Hall N."/>
            <person name="Harper D."/>
            <person name="Lindsay R."/>
            <person name="Hauser H."/>
            <person name="James K."/>
            <person name="Quiles M."/>
            <person name="Buchrieser C."/>
            <person name="Wardroper A."/>
            <person name="Thangavelu M."/>
            <person name="Johnson D."/>
            <person name="Knights A."/>
            <person name="Loulseged H."/>
            <person name="Mungall K."/>
            <person name="Price C."/>
            <person name="Ma J."/>
            <person name="Quail M."/>
            <person name="Hernandez J."/>
            <person name="Rabbinowitsch E."/>
            <person name="Steffen D."/>
            <person name="Sanders M."/>
            <person name="Weinstock G."/>
            <person name="Sharp S."/>
            <person name="Just E."/>
            <person name="Shaulsky G."/>
            <person name="Simmonds M."/>
            <person name="Tivey A."/>
            <person name="White B."/>
            <person name="Walker D."/>
            <person name="Woodward J."/>
            <person name="Winckler T."/>
            <person name="Schleicher M."/>
            <person name="Rosenthal A."/>
            <person name="Rivero F."/>
            <person name="Chisholm R.L."/>
            <person name="Gibbs R."/>
            <person name="Loomis W.F."/>
            <person name="Platzer M."/>
            <person name="Kay R.R."/>
            <person name="Williams J."/>
            <person name="Dear P.H."/>
            <person name="Noegel A.A."/>
            <person name="Barrell B."/>
            <person name="Kuspa A."/>
        </authorList>
    </citation>
    <scope>NUCLEOTIDE SEQUENCE</scope>
    <source>
        <strain evidence="15">AX4</strain>
    </source>
</reference>
<name>Q8WSV6_DICDI</name>
<accession>Q54UU0</accession>
<protein>
    <submittedName>
        <fullName evidence="14">Alternative oxidase</fullName>
    </submittedName>
</protein>
<evidence type="ECO:0000256" key="6">
    <source>
        <dbReference type="ARBA" id="ARBA00022723"/>
    </source>
</evidence>
<keyword evidence="4" id="KW-0679">Respiratory chain</keyword>
<dbReference type="PaxDb" id="44689-DDB0214926"/>
<evidence type="ECO:0000256" key="4">
    <source>
        <dbReference type="ARBA" id="ARBA00022660"/>
    </source>
</evidence>
<dbReference type="PANTHER" id="PTHR31803:SF3">
    <property type="entry name" value="ALTERNATIVE OXIDASE"/>
    <property type="match status" value="1"/>
</dbReference>
<evidence type="ECO:0000256" key="8">
    <source>
        <dbReference type="ARBA" id="ARBA00022989"/>
    </source>
</evidence>
<dbReference type="Pfam" id="PF01786">
    <property type="entry name" value="AOX"/>
    <property type="match status" value="1"/>
</dbReference>
<dbReference type="SMR" id="Q8WSV6"/>
<evidence type="ECO:0000256" key="1">
    <source>
        <dbReference type="ARBA" id="ARBA00004370"/>
    </source>
</evidence>
<feature type="transmembrane region" description="Helical" evidence="13">
    <location>
        <begin position="192"/>
        <end position="211"/>
    </location>
</feature>
<dbReference type="FunFam" id="1.20.1260.140:FF:000004">
    <property type="entry name" value="Mitochondrial alternative oxidase"/>
    <property type="match status" value="1"/>
</dbReference>
<evidence type="ECO:0000256" key="7">
    <source>
        <dbReference type="ARBA" id="ARBA00022982"/>
    </source>
</evidence>
<feature type="transmembrane region" description="Helical" evidence="13">
    <location>
        <begin position="127"/>
        <end position="151"/>
    </location>
</feature>
<keyword evidence="6 12" id="KW-0479">Metal-binding</keyword>
<feature type="binding site" evidence="12">
    <location>
        <position position="173"/>
    </location>
    <ligand>
        <name>Fe cation</name>
        <dbReference type="ChEBI" id="CHEBI:24875"/>
        <label>1</label>
    </ligand>
</feature>
<evidence type="ECO:0000313" key="15">
    <source>
        <dbReference type="EMBL" id="EAL67021.1"/>
    </source>
</evidence>
<sequence>MFKYVTVLNKNNNLNKLLLNSISKGNTLNSNNGLASTSISINSSIRSFSSFSSSKVMLDKRSEKPQNPLYHRNSTLYSFTPRDVLIKIEKDFVMPPSYEAKSLSDNFAKFSVLFLRKFSNLFFKEKFLHYAIVLETVAAVPGLVAGMFLHLKTLRNMQSNNWIKILMDEMENERMHLLSFMELTKPTLLERGMVAVTQAIYWNLFLVFYVLSPKTAHRFTGYLEEQAVVTYTHMLEDIDSGKVPNYKAPQIAIEYWGLPEDATLRDLILVIRQDESDHRLVNHEISNKIVLNNNEPIILENHFHKPTIINPVGEEEIKEHSQEGIRIEKKINPTSEL</sequence>
<evidence type="ECO:0000256" key="5">
    <source>
        <dbReference type="ARBA" id="ARBA00022692"/>
    </source>
</evidence>
<dbReference type="PANTHER" id="PTHR31803">
    <property type="entry name" value="ALTERNATIVE OXIDASE"/>
    <property type="match status" value="1"/>
</dbReference>
<dbReference type="FunCoup" id="Q8WSV6">
    <property type="interactions" value="90"/>
</dbReference>
<dbReference type="GO" id="GO:0009916">
    <property type="term" value="F:alternative oxidase activity"/>
    <property type="evidence" value="ECO:0000318"/>
    <property type="project" value="GO_Central"/>
</dbReference>
<evidence type="ECO:0000256" key="13">
    <source>
        <dbReference type="SAM" id="Phobius"/>
    </source>
</evidence>
<dbReference type="KEGG" id="ddi:DDB_G0280819"/>
<feature type="binding site" evidence="12">
    <location>
        <position position="275"/>
    </location>
    <ligand>
        <name>Fe cation</name>
        <dbReference type="ChEBI" id="CHEBI:24875"/>
        <label>1</label>
    </ligand>
</feature>
<keyword evidence="5 13" id="KW-0812">Transmembrane</keyword>
<accession>Q8WSV6</accession>
<evidence type="ECO:0000313" key="16">
    <source>
        <dbReference type="Proteomes" id="UP000002195"/>
    </source>
</evidence>
<feature type="binding site" evidence="12">
    <location>
        <position position="135"/>
    </location>
    <ligand>
        <name>Fe cation</name>
        <dbReference type="ChEBI" id="CHEBI:24875"/>
        <label>1</label>
    </ligand>
</feature>
<dbReference type="GeneID" id="8621802"/>
<keyword evidence="7" id="KW-0249">Electron transport</keyword>
<gene>
    <name evidence="14" type="primary">aoxA</name>
    <name evidence="15" type="ORF">DDB_G0280819</name>
</gene>
<dbReference type="HOGENOM" id="CLU_874887_0_0_1"/>
<feature type="binding site" evidence="12">
    <location>
        <position position="176"/>
    </location>
    <ligand>
        <name>Fe cation</name>
        <dbReference type="ChEBI" id="CHEBI:24875"/>
        <label>1</label>
    </ligand>
</feature>
<feature type="binding site" evidence="12">
    <location>
        <position position="173"/>
    </location>
    <ligand>
        <name>Fe cation</name>
        <dbReference type="ChEBI" id="CHEBI:24875"/>
        <label>2</label>
    </ligand>
</feature>
<keyword evidence="10 12" id="KW-0408">Iron</keyword>
<keyword evidence="8 13" id="KW-1133">Transmembrane helix</keyword>
<evidence type="ECO:0000256" key="12">
    <source>
        <dbReference type="PIRSR" id="PIRSR005229-1"/>
    </source>
</evidence>
<keyword evidence="11 13" id="KW-0472">Membrane</keyword>
<dbReference type="EMBL" id="AAFI02000025">
    <property type="protein sequence ID" value="EAL67021.1"/>
    <property type="molecule type" value="Genomic_DNA"/>
</dbReference>
<proteinExistence type="evidence at transcript level"/>
<evidence type="ECO:0000256" key="2">
    <source>
        <dbReference type="ARBA" id="ARBA00008388"/>
    </source>
</evidence>
<dbReference type="GO" id="GO:0046872">
    <property type="term" value="F:metal ion binding"/>
    <property type="evidence" value="ECO:0007669"/>
    <property type="project" value="UniProtKB-KW"/>
</dbReference>
<organism evidence="14">
    <name type="scientific">Dictyostelium discoideum</name>
    <name type="common">Social amoeba</name>
    <dbReference type="NCBI Taxonomy" id="44689"/>
    <lineage>
        <taxon>Eukaryota</taxon>
        <taxon>Amoebozoa</taxon>
        <taxon>Evosea</taxon>
        <taxon>Eumycetozoa</taxon>
        <taxon>Dictyostelia</taxon>
        <taxon>Dictyosteliales</taxon>
        <taxon>Dictyosteliaceae</taxon>
        <taxon>Dictyostelium</taxon>
    </lineage>
</organism>
<keyword evidence="9" id="KW-0560">Oxidoreductase</keyword>
<dbReference type="GO" id="GO:0010230">
    <property type="term" value="P:alternative respiration"/>
    <property type="evidence" value="ECO:0000315"/>
    <property type="project" value="dictyBase"/>
</dbReference>
<reference evidence="15 16" key="2">
    <citation type="journal article" date="2005" name="Nature">
        <title>The genome of the social amoeba Dictyostelium discoideum.</title>
        <authorList>
            <consortium name="The Dictyostelium discoideum Sequencing Consortium"/>
            <person name="Eichinger L."/>
            <person name="Pachebat J.A."/>
            <person name="Glockner G."/>
            <person name="Rajandream M.A."/>
            <person name="Sucgang R."/>
            <person name="Berriman M."/>
            <person name="Song J."/>
            <person name="Olsen R."/>
            <person name="Szafranski K."/>
            <person name="Xu Q."/>
            <person name="Tunggal B."/>
            <person name="Kummerfeld S."/>
            <person name="Madera M."/>
            <person name="Konfortov B.A."/>
            <person name="Rivero F."/>
            <person name="Bankier A.T."/>
            <person name="Lehmann R."/>
            <person name="Hamlin N."/>
            <person name="Davies R."/>
            <person name="Gaudet P."/>
            <person name="Fey P."/>
            <person name="Pilcher K."/>
            <person name="Chen G."/>
            <person name="Saunders D."/>
            <person name="Sodergren E."/>
            <person name="Davis P."/>
            <person name="Kerhornou A."/>
            <person name="Nie X."/>
            <person name="Hall N."/>
            <person name="Anjard C."/>
            <person name="Hemphill L."/>
            <person name="Bason N."/>
            <person name="Farbrother P."/>
            <person name="Desany B."/>
            <person name="Just E."/>
            <person name="Morio T."/>
            <person name="Rost R."/>
            <person name="Churcher C."/>
            <person name="Cooper J."/>
            <person name="Haydock S."/>
            <person name="van Driessche N."/>
            <person name="Cronin A."/>
            <person name="Goodhead I."/>
            <person name="Muzny D."/>
            <person name="Mourier T."/>
            <person name="Pain A."/>
            <person name="Lu M."/>
            <person name="Harper D."/>
            <person name="Lindsay R."/>
            <person name="Hauser H."/>
            <person name="James K."/>
            <person name="Quiles M."/>
            <person name="Madan Babu M."/>
            <person name="Saito T."/>
            <person name="Buchrieser C."/>
            <person name="Wardroper A."/>
            <person name="Felder M."/>
            <person name="Thangavelu M."/>
            <person name="Johnson D."/>
            <person name="Knights A."/>
            <person name="Loulseged H."/>
            <person name="Mungall K."/>
            <person name="Oliver K."/>
            <person name="Price C."/>
            <person name="Quail M.A."/>
            <person name="Urushihara H."/>
            <person name="Hernandez J."/>
            <person name="Rabbinowitsch E."/>
            <person name="Steffen D."/>
            <person name="Sanders M."/>
            <person name="Ma J."/>
            <person name="Kohara Y."/>
            <person name="Sharp S."/>
            <person name="Simmonds M."/>
            <person name="Spiegler S."/>
            <person name="Tivey A."/>
            <person name="Sugano S."/>
            <person name="White B."/>
            <person name="Walker D."/>
            <person name="Woodward J."/>
            <person name="Winckler T."/>
            <person name="Tanaka Y."/>
            <person name="Shaulsky G."/>
            <person name="Schleicher M."/>
            <person name="Weinstock G."/>
            <person name="Rosenthal A."/>
            <person name="Cox E.C."/>
            <person name="Chisholm R.L."/>
            <person name="Gibbs R."/>
            <person name="Loomis W.F."/>
            <person name="Platzer M."/>
            <person name="Kay R.R."/>
            <person name="Williams J."/>
            <person name="Dear P.H."/>
            <person name="Noegel A.A."/>
            <person name="Barrell B."/>
            <person name="Kuspa A."/>
        </authorList>
    </citation>
    <scope>NUCLEOTIDE SEQUENCE [LARGE SCALE GENOMIC DNA]</scope>
    <source>
        <strain evidence="15 16">AX4</strain>
    </source>
</reference>
<dbReference type="OMA" id="RISKDYW"/>
<keyword evidence="3" id="KW-0813">Transport</keyword>
<dbReference type="InterPro" id="IPR038659">
    <property type="entry name" value="AOX_sf"/>
</dbReference>
<dbReference type="GO" id="GO:0016020">
    <property type="term" value="C:membrane"/>
    <property type="evidence" value="ECO:0007669"/>
    <property type="project" value="UniProtKB-SubCell"/>
</dbReference>
<feature type="binding site" evidence="12">
    <location>
        <position position="224"/>
    </location>
    <ligand>
        <name>Fe cation</name>
        <dbReference type="ChEBI" id="CHEBI:24875"/>
        <label>2</label>
    </ligand>
</feature>
<dbReference type="GO" id="GO:0005739">
    <property type="term" value="C:mitochondrion"/>
    <property type="evidence" value="ECO:0000318"/>
    <property type="project" value="GO_Central"/>
</dbReference>
<dbReference type="eggNOG" id="ENOG502QSB5">
    <property type="taxonomic scope" value="Eukaryota"/>
</dbReference>
<dbReference type="AlphaFoldDB" id="Q8WSV6"/>
<comment type="similarity">
    <text evidence="2">Belongs to the alternative oxidase family.</text>
</comment>
<evidence type="ECO:0000313" key="14">
    <source>
        <dbReference type="EMBL" id="BAB82989.1"/>
    </source>
</evidence>
<evidence type="ECO:0000256" key="3">
    <source>
        <dbReference type="ARBA" id="ARBA00022448"/>
    </source>
</evidence>
<comment type="subcellular location">
    <subcellularLocation>
        <location evidence="1">Membrane</location>
    </subcellularLocation>
</comment>
<keyword evidence="16" id="KW-1185">Reference proteome</keyword>
<feature type="binding site" evidence="12">
    <location>
        <position position="275"/>
    </location>
    <ligand>
        <name>Fe cation</name>
        <dbReference type="ChEBI" id="CHEBI:24875"/>
        <label>2</label>
    </ligand>
</feature>
<dbReference type="STRING" id="44689.Q8WSV6"/>
<comment type="cofactor">
    <cofactor evidence="12">
        <name>Fe cation</name>
        <dbReference type="ChEBI" id="CHEBI:24875"/>
    </cofactor>
    <text evidence="12">Binds 2 iron ions per subunit.</text>
</comment>
<feature type="binding site" evidence="12">
    <location>
        <position position="278"/>
    </location>
    <ligand>
        <name>Fe cation</name>
        <dbReference type="ChEBI" id="CHEBI:24875"/>
        <label>2</label>
    </ligand>
</feature>
<dbReference type="VEuPathDB" id="AmoebaDB:DDB_G0280819"/>
<dbReference type="dictyBase" id="DDB_G0280819">
    <property type="gene designation" value="aoxA"/>
</dbReference>
<dbReference type="Gene3D" id="1.20.1260.140">
    <property type="entry name" value="Alternative oxidase"/>
    <property type="match status" value="1"/>
</dbReference>
<evidence type="ECO:0000256" key="10">
    <source>
        <dbReference type="ARBA" id="ARBA00023004"/>
    </source>
</evidence>